<name>A0A8J7FLQ0_9GAMM</name>
<gene>
    <name evidence="1" type="ORF">IOQ59_14850</name>
</gene>
<dbReference type="EMBL" id="JADEYS010000016">
    <property type="protein sequence ID" value="MBE9398533.1"/>
    <property type="molecule type" value="Genomic_DNA"/>
</dbReference>
<organism evidence="1 2">
    <name type="scientific">Pontibacterium sinense</name>
    <dbReference type="NCBI Taxonomy" id="2781979"/>
    <lineage>
        <taxon>Bacteria</taxon>
        <taxon>Pseudomonadati</taxon>
        <taxon>Pseudomonadota</taxon>
        <taxon>Gammaproteobacteria</taxon>
        <taxon>Oceanospirillales</taxon>
        <taxon>Oceanospirillaceae</taxon>
        <taxon>Pontibacterium</taxon>
    </lineage>
</organism>
<dbReference type="Proteomes" id="UP000640333">
    <property type="component" value="Unassembled WGS sequence"/>
</dbReference>
<proteinExistence type="predicted"/>
<comment type="caution">
    <text evidence="1">The sequence shown here is derived from an EMBL/GenBank/DDBJ whole genome shotgun (WGS) entry which is preliminary data.</text>
</comment>
<sequence length="126" mass="14245">MKSQIVSMVEKQYNAHLQATAEGLVPLLLERRLANVYETLQAHEEDNPHWIQVTLRSVAGDLLYPLDEPQSIGGEPMTLTLKENVGFLEPYLAELKIVIDISSINHEVNQLERKLGIAFTVIMAFF</sequence>
<protein>
    <submittedName>
        <fullName evidence="1">Uncharacterized protein</fullName>
    </submittedName>
</protein>
<accession>A0A8J7FLQ0</accession>
<dbReference type="RefSeq" id="WP_193954170.1">
    <property type="nucleotide sequence ID" value="NZ_JADEYS010000016.1"/>
</dbReference>
<evidence type="ECO:0000313" key="1">
    <source>
        <dbReference type="EMBL" id="MBE9398533.1"/>
    </source>
</evidence>
<evidence type="ECO:0000313" key="2">
    <source>
        <dbReference type="Proteomes" id="UP000640333"/>
    </source>
</evidence>
<dbReference type="AlphaFoldDB" id="A0A8J7FLQ0"/>
<reference evidence="1" key="1">
    <citation type="submission" date="2020-10" db="EMBL/GenBank/DDBJ databases">
        <title>Bacterium isolated from coastal waters sediment.</title>
        <authorList>
            <person name="Chen R.-J."/>
            <person name="Lu D.-C."/>
            <person name="Zhu K.-L."/>
            <person name="Du Z.-J."/>
        </authorList>
    </citation>
    <scope>NUCLEOTIDE SEQUENCE</scope>
    <source>
        <strain evidence="1">N1Y112</strain>
    </source>
</reference>
<keyword evidence="2" id="KW-1185">Reference proteome</keyword>